<evidence type="ECO:0000256" key="6">
    <source>
        <dbReference type="ARBA" id="ARBA00023136"/>
    </source>
</evidence>
<feature type="transmembrane region" description="Helical" evidence="8">
    <location>
        <begin position="369"/>
        <end position="388"/>
    </location>
</feature>
<evidence type="ECO:0000313" key="9">
    <source>
        <dbReference type="EMBL" id="PHH61842.1"/>
    </source>
</evidence>
<dbReference type="GO" id="GO:0015205">
    <property type="term" value="F:nucleobase transmembrane transporter activity"/>
    <property type="evidence" value="ECO:0007669"/>
    <property type="project" value="TreeGrafter"/>
</dbReference>
<evidence type="ECO:0000256" key="8">
    <source>
        <dbReference type="SAM" id="Phobius"/>
    </source>
</evidence>
<feature type="transmembrane region" description="Helical" evidence="8">
    <location>
        <begin position="144"/>
        <end position="170"/>
    </location>
</feature>
<name>A0A2C5Y3P3_9HYPO</name>
<dbReference type="SUPFAM" id="SSF103473">
    <property type="entry name" value="MFS general substrate transporter"/>
    <property type="match status" value="1"/>
</dbReference>
<evidence type="ECO:0000256" key="3">
    <source>
        <dbReference type="ARBA" id="ARBA00022448"/>
    </source>
</evidence>
<feature type="region of interest" description="Disordered" evidence="7">
    <location>
        <begin position="1"/>
        <end position="34"/>
    </location>
</feature>
<dbReference type="PANTHER" id="PTHR10332:SF88">
    <property type="entry name" value="EQUILIBRATIVE NUCLEOSIDE TRANSPORTER 1, ISOFORM A"/>
    <property type="match status" value="1"/>
</dbReference>
<comment type="caution">
    <text evidence="9">The sequence shown here is derived from an EMBL/GenBank/DDBJ whole genome shotgun (WGS) entry which is preliminary data.</text>
</comment>
<evidence type="ECO:0000256" key="7">
    <source>
        <dbReference type="SAM" id="MobiDB-lite"/>
    </source>
</evidence>
<dbReference type="PANTHER" id="PTHR10332">
    <property type="entry name" value="EQUILIBRATIVE NUCLEOSIDE TRANSPORTER"/>
    <property type="match status" value="1"/>
</dbReference>
<proteinExistence type="inferred from homology"/>
<feature type="transmembrane region" description="Helical" evidence="8">
    <location>
        <begin position="233"/>
        <end position="255"/>
    </location>
</feature>
<keyword evidence="4 8" id="KW-0812">Transmembrane</keyword>
<evidence type="ECO:0000256" key="5">
    <source>
        <dbReference type="ARBA" id="ARBA00022989"/>
    </source>
</evidence>
<dbReference type="GO" id="GO:0000329">
    <property type="term" value="C:fungal-type vacuole membrane"/>
    <property type="evidence" value="ECO:0007669"/>
    <property type="project" value="TreeGrafter"/>
</dbReference>
<dbReference type="Pfam" id="PF01733">
    <property type="entry name" value="Nucleoside_tran"/>
    <property type="match status" value="1"/>
</dbReference>
<dbReference type="EMBL" id="NJEU01001701">
    <property type="protein sequence ID" value="PHH61842.1"/>
    <property type="molecule type" value="Genomic_DNA"/>
</dbReference>
<dbReference type="PIRSF" id="PIRSF016379">
    <property type="entry name" value="ENT"/>
    <property type="match status" value="1"/>
</dbReference>
<keyword evidence="10" id="KW-1185">Reference proteome</keyword>
<evidence type="ECO:0000256" key="2">
    <source>
        <dbReference type="ARBA" id="ARBA00007965"/>
    </source>
</evidence>
<keyword evidence="6 8" id="KW-0472">Membrane</keyword>
<feature type="transmembrane region" description="Helical" evidence="8">
    <location>
        <begin position="400"/>
        <end position="419"/>
    </location>
</feature>
<comment type="similarity">
    <text evidence="2">Belongs to the SLC29A/ENT transporter (TC 2.A.57) family.</text>
</comment>
<reference evidence="9 10" key="1">
    <citation type="submission" date="2017-06" db="EMBL/GenBank/DDBJ databases">
        <title>Ant-infecting Ophiocordyceps genomes reveal a high diversity of potential behavioral manipulation genes and a possible major role for enterotoxins.</title>
        <authorList>
            <person name="De Bekker C."/>
            <person name="Evans H.C."/>
            <person name="Brachmann A."/>
            <person name="Hughes D.P."/>
        </authorList>
    </citation>
    <scope>NUCLEOTIDE SEQUENCE [LARGE SCALE GENOMIC DNA]</scope>
    <source>
        <strain evidence="9 10">1348a</strain>
    </source>
</reference>
<feature type="transmembrane region" description="Helical" evidence="8">
    <location>
        <begin position="297"/>
        <end position="317"/>
    </location>
</feature>
<evidence type="ECO:0000313" key="10">
    <source>
        <dbReference type="Proteomes" id="UP000224854"/>
    </source>
</evidence>
<accession>A0A2C5Y3P3</accession>
<feature type="transmembrane region" description="Helical" evidence="8">
    <location>
        <begin position="182"/>
        <end position="205"/>
    </location>
</feature>
<dbReference type="InterPro" id="IPR002259">
    <property type="entry name" value="Eqnu_transpt"/>
</dbReference>
<evidence type="ECO:0000256" key="4">
    <source>
        <dbReference type="ARBA" id="ARBA00022692"/>
    </source>
</evidence>
<comment type="subcellular location">
    <subcellularLocation>
        <location evidence="1">Membrane</location>
        <topology evidence="1">Multi-pass membrane protein</topology>
    </subcellularLocation>
</comment>
<feature type="transmembrane region" description="Helical" evidence="8">
    <location>
        <begin position="43"/>
        <end position="67"/>
    </location>
</feature>
<protein>
    <recommendedName>
        <fullName evidence="11">Nucleoside transporter</fullName>
    </recommendedName>
</protein>
<evidence type="ECO:0008006" key="11">
    <source>
        <dbReference type="Google" id="ProtNLM"/>
    </source>
</evidence>
<dbReference type="Proteomes" id="UP000224854">
    <property type="component" value="Unassembled WGS sequence"/>
</dbReference>
<organism evidence="9 10">
    <name type="scientific">Ophiocordyceps australis</name>
    <dbReference type="NCBI Taxonomy" id="1399860"/>
    <lineage>
        <taxon>Eukaryota</taxon>
        <taxon>Fungi</taxon>
        <taxon>Dikarya</taxon>
        <taxon>Ascomycota</taxon>
        <taxon>Pezizomycotina</taxon>
        <taxon>Sordariomycetes</taxon>
        <taxon>Hypocreomycetidae</taxon>
        <taxon>Hypocreales</taxon>
        <taxon>Ophiocordycipitaceae</taxon>
        <taxon>Ophiocordyceps</taxon>
    </lineage>
</organism>
<feature type="transmembrane region" description="Helical" evidence="8">
    <location>
        <begin position="118"/>
        <end position="138"/>
    </location>
</feature>
<evidence type="ECO:0000256" key="1">
    <source>
        <dbReference type="ARBA" id="ARBA00004141"/>
    </source>
</evidence>
<dbReference type="PRINTS" id="PR01130">
    <property type="entry name" value="DERENTRNSPRT"/>
</dbReference>
<sequence>MESRPLPAAAYEPLPSADDVDQDSSSRRPSASRHDHHQIPFSWLEYAIFCFLGVAMLWAWNMFLAAAPYFASRFADSAWIHANFQSAILTISTLTNLAAMVLLTHVQRNASYPFRINLALMMNGVIFSLLTGSTALFLSSGPGAYFAFVLVIVALASWATGLLQNGAFAFAGSFGRPEYMQALMAGQGIAGVLPSIAQVAAVLIFPPLQRDVTDEGLEPPGKDNGAQRAEKSAFVYFLAAVVISVAALLALIPLIRRQKRIVANRANAHRVDAATEVQDAHPAPRKRVALCHLFRKLRWLALGVALTFTVTMFFPVFTAKIFSIRDAAHAPPIYRPAAFVPLAFTFWNAGDLGGRIIAVMPSPIDDKPLVLFLLAICRIAHLPLYLLCNIGGRGAVVQSDWFYLIVVQLLMGLTNGWMGSTVMMAAGNWVEESEREASGSFMGLFLVIGLTVGSLLSFSVAGI</sequence>
<dbReference type="GO" id="GO:0005886">
    <property type="term" value="C:plasma membrane"/>
    <property type="evidence" value="ECO:0007669"/>
    <property type="project" value="TreeGrafter"/>
</dbReference>
<gene>
    <name evidence="9" type="ORF">CDD82_2099</name>
</gene>
<feature type="transmembrane region" description="Helical" evidence="8">
    <location>
        <begin position="439"/>
        <end position="461"/>
    </location>
</feature>
<dbReference type="AlphaFoldDB" id="A0A2C5Y3P3"/>
<dbReference type="OrthoDB" id="46396at2759"/>
<dbReference type="GO" id="GO:0034257">
    <property type="term" value="F:nicotinamide riboside transmembrane transporter activity"/>
    <property type="evidence" value="ECO:0007669"/>
    <property type="project" value="TreeGrafter"/>
</dbReference>
<keyword evidence="3" id="KW-0813">Transport</keyword>
<feature type="transmembrane region" description="Helical" evidence="8">
    <location>
        <begin position="87"/>
        <end position="106"/>
    </location>
</feature>
<dbReference type="InterPro" id="IPR036259">
    <property type="entry name" value="MFS_trans_sf"/>
</dbReference>
<keyword evidence="5 8" id="KW-1133">Transmembrane helix</keyword>